<keyword evidence="2" id="KW-0614">Plasmid</keyword>
<dbReference type="PROSITE" id="PS51257">
    <property type="entry name" value="PROKAR_LIPOPROTEIN"/>
    <property type="match status" value="1"/>
</dbReference>
<dbReference type="RefSeq" id="WP_308898895.1">
    <property type="nucleotide sequence ID" value="NZ_CP133219.1"/>
</dbReference>
<proteinExistence type="predicted"/>
<geneLocation type="plasmid" evidence="2 3">
    <name>pThlacMK1_1</name>
</geneLocation>
<evidence type="ECO:0000313" key="3">
    <source>
        <dbReference type="Proteomes" id="UP001236657"/>
    </source>
</evidence>
<organism evidence="2 3">
    <name type="scientific">Thiothrix lacustris</name>
    <dbReference type="NCBI Taxonomy" id="525917"/>
    <lineage>
        <taxon>Bacteria</taxon>
        <taxon>Pseudomonadati</taxon>
        <taxon>Pseudomonadota</taxon>
        <taxon>Gammaproteobacteria</taxon>
        <taxon>Thiotrichales</taxon>
        <taxon>Thiotrichaceae</taxon>
        <taxon>Thiothrix</taxon>
    </lineage>
</organism>
<dbReference type="EMBL" id="CP133219">
    <property type="protein sequence ID" value="WML92515.1"/>
    <property type="molecule type" value="Genomic_DNA"/>
</dbReference>
<feature type="chain" id="PRO_5046566520" description="Lipoprotein" evidence="1">
    <location>
        <begin position="21"/>
        <end position="105"/>
    </location>
</feature>
<protein>
    <recommendedName>
        <fullName evidence="4">Lipoprotein</fullName>
    </recommendedName>
</protein>
<evidence type="ECO:0008006" key="4">
    <source>
        <dbReference type="Google" id="ProtNLM"/>
    </source>
</evidence>
<keyword evidence="1" id="KW-0732">Signal</keyword>
<sequence>MKSLSIVALAAILLAGCATPTVVDTTKIGDSGLSCEQLKQEIADADKFEKEARKERTITGKNVAAAILFWPALIGTYSNTEDAMNAAKERKANILKIAQSKNCAI</sequence>
<accession>A0ABY9MV26</accession>
<dbReference type="Proteomes" id="UP001236657">
    <property type="component" value="Plasmid pThlacMK1_1"/>
</dbReference>
<evidence type="ECO:0000313" key="2">
    <source>
        <dbReference type="EMBL" id="WML92515.1"/>
    </source>
</evidence>
<reference evidence="2 3" key="1">
    <citation type="submission" date="2023-08" db="EMBL/GenBank/DDBJ databases">
        <title>New molecular markers tilS and rpoB for phylogenetic and monitoring studies of the genus Thiothrix biodiversity.</title>
        <authorList>
            <person name="Ravin N.V."/>
            <person name="Smolyakov D."/>
            <person name="Markov N.D."/>
            <person name="Beletsky A.V."/>
            <person name="Mardanov A.V."/>
            <person name="Rudenko T.S."/>
            <person name="Grabovich M.Y."/>
        </authorList>
    </citation>
    <scope>NUCLEOTIDE SEQUENCE [LARGE SCALE GENOMIC DNA]</scope>
    <source>
        <strain evidence="2 3">MK1</strain>
        <plasmid evidence="2 3">pThlacMK1_1</plasmid>
    </source>
</reference>
<name>A0ABY9MV26_9GAMM</name>
<keyword evidence="3" id="KW-1185">Reference proteome</keyword>
<evidence type="ECO:0000256" key="1">
    <source>
        <dbReference type="SAM" id="SignalP"/>
    </source>
</evidence>
<feature type="signal peptide" evidence="1">
    <location>
        <begin position="1"/>
        <end position="20"/>
    </location>
</feature>
<gene>
    <name evidence="2" type="ORF">RCF98_17560</name>
</gene>